<accession>A0A379C4B8</accession>
<protein>
    <submittedName>
        <fullName evidence="2">Uncharacterized protein</fullName>
    </submittedName>
</protein>
<reference evidence="2 3" key="1">
    <citation type="submission" date="2018-06" db="EMBL/GenBank/DDBJ databases">
        <authorList>
            <consortium name="Pathogen Informatics"/>
            <person name="Doyle S."/>
        </authorList>
    </citation>
    <scope>NUCLEOTIDE SEQUENCE [LARGE SCALE GENOMIC DNA]</scope>
    <source>
        <strain evidence="2 3">NCTC13149</strain>
    </source>
</reference>
<keyword evidence="1" id="KW-0472">Membrane</keyword>
<gene>
    <name evidence="2" type="ORF">NCTC13149_00888</name>
</gene>
<organism evidence="2 3">
    <name type="scientific">Peptoniphilus lacrimalis</name>
    <dbReference type="NCBI Taxonomy" id="33031"/>
    <lineage>
        <taxon>Bacteria</taxon>
        <taxon>Bacillati</taxon>
        <taxon>Bacillota</taxon>
        <taxon>Tissierellia</taxon>
        <taxon>Tissierellales</taxon>
        <taxon>Peptoniphilaceae</taxon>
        <taxon>Peptoniphilus</taxon>
    </lineage>
</organism>
<keyword evidence="1" id="KW-1133">Transmembrane helix</keyword>
<keyword evidence="1" id="KW-0812">Transmembrane</keyword>
<feature type="transmembrane region" description="Helical" evidence="1">
    <location>
        <begin position="79"/>
        <end position="98"/>
    </location>
</feature>
<dbReference type="EMBL" id="UGSZ01000001">
    <property type="protein sequence ID" value="SUB57073.1"/>
    <property type="molecule type" value="Genomic_DNA"/>
</dbReference>
<evidence type="ECO:0000256" key="1">
    <source>
        <dbReference type="SAM" id="Phobius"/>
    </source>
</evidence>
<name>A0A379C4B8_9FIRM</name>
<dbReference type="Proteomes" id="UP000255517">
    <property type="component" value="Unassembled WGS sequence"/>
</dbReference>
<dbReference type="AlphaFoldDB" id="A0A379C4B8"/>
<evidence type="ECO:0000313" key="3">
    <source>
        <dbReference type="Proteomes" id="UP000255517"/>
    </source>
</evidence>
<dbReference type="RefSeq" id="WP_019034531.1">
    <property type="nucleotide sequence ID" value="NZ_UGSZ01000001.1"/>
</dbReference>
<feature type="transmembrane region" description="Helical" evidence="1">
    <location>
        <begin position="38"/>
        <end position="59"/>
    </location>
</feature>
<evidence type="ECO:0000313" key="2">
    <source>
        <dbReference type="EMBL" id="SUB57073.1"/>
    </source>
</evidence>
<sequence>MNYFRNLNKEIYLYIEKISDNKKLVENWYTICRLLHNILYLPFIFFVPQFIGQIVKGFFHNNFPTDPSIMELIYSRSFYIDFLKVILTILPLFLSTYFRKLANKLDEYLNGYTLNYFKVITTIIFIGVFLGFTIYSIK</sequence>
<dbReference type="STRING" id="1122949.GCA_000378725_00631"/>
<proteinExistence type="predicted"/>
<feature type="transmembrane region" description="Helical" evidence="1">
    <location>
        <begin position="119"/>
        <end position="137"/>
    </location>
</feature>